<feature type="signal peptide" evidence="4">
    <location>
        <begin position="1"/>
        <end position="30"/>
    </location>
</feature>
<dbReference type="Gene3D" id="3.30.465.10">
    <property type="match status" value="1"/>
</dbReference>
<keyword evidence="3" id="KW-0560">Oxidoreductase</keyword>
<dbReference type="Pfam" id="PF04030">
    <property type="entry name" value="ALO"/>
    <property type="match status" value="1"/>
</dbReference>
<dbReference type="PANTHER" id="PTHR43762:SF1">
    <property type="entry name" value="D-ARABINONO-1,4-LACTONE OXIDASE"/>
    <property type="match status" value="1"/>
</dbReference>
<keyword evidence="4" id="KW-0732">Signal</keyword>
<proteinExistence type="predicted"/>
<dbReference type="PANTHER" id="PTHR43762">
    <property type="entry name" value="L-GULONOLACTONE OXIDASE"/>
    <property type="match status" value="1"/>
</dbReference>
<comment type="caution">
    <text evidence="6">The sequence shown here is derived from an EMBL/GenBank/DDBJ whole genome shotgun (WGS) entry which is preliminary data.</text>
</comment>
<dbReference type="EMBL" id="NFEZ01000001">
    <property type="protein sequence ID" value="PLT48170.1"/>
    <property type="molecule type" value="Genomic_DNA"/>
</dbReference>
<evidence type="ECO:0000259" key="5">
    <source>
        <dbReference type="PROSITE" id="PS51387"/>
    </source>
</evidence>
<keyword evidence="7" id="KW-1185">Reference proteome</keyword>
<dbReference type="Pfam" id="PF01565">
    <property type="entry name" value="FAD_binding_4"/>
    <property type="match status" value="1"/>
</dbReference>
<dbReference type="InterPro" id="IPR016167">
    <property type="entry name" value="FAD-bd_PCMH_sub1"/>
</dbReference>
<organism evidence="6 7">
    <name type="scientific">Paenibacillus pasadenensis</name>
    <dbReference type="NCBI Taxonomy" id="217090"/>
    <lineage>
        <taxon>Bacteria</taxon>
        <taxon>Bacillati</taxon>
        <taxon>Bacillota</taxon>
        <taxon>Bacilli</taxon>
        <taxon>Bacillales</taxon>
        <taxon>Paenibacillaceae</taxon>
        <taxon>Paenibacillus</taxon>
    </lineage>
</organism>
<dbReference type="GO" id="GO:0016020">
    <property type="term" value="C:membrane"/>
    <property type="evidence" value="ECO:0007669"/>
    <property type="project" value="InterPro"/>
</dbReference>
<gene>
    <name evidence="6" type="ORF">B8V81_0302</name>
</gene>
<dbReference type="Proteomes" id="UP000234789">
    <property type="component" value="Unassembled WGS sequence"/>
</dbReference>
<evidence type="ECO:0000256" key="4">
    <source>
        <dbReference type="SAM" id="SignalP"/>
    </source>
</evidence>
<sequence length="488" mass="54978">MRSGRGRRRLALAACAVYALLLALSLQARSALPRGEEATDVGRVVRARVDRTVEVRSVEDARRAIREAAAEGRKVSIAGTRHSMGGQTFYEGAVVLDMKRYDRILAVDEQARTLTAQAGATWADIQEAVNPLGLSVRVMQSQNMFTIGGSLSADIHGRDPSEGPLIAAVRSIRVMLADGSVVTASREERPELFRAAIGGFGGLGVILEATLGLTADEVYETHTSVLSYREFPQRFGEAARSPDTGLLIARLSTAPEHFLERMYMTEYRRTGLPLESADRELKQDRAVELTRFVFGLQRKYGWGKSLSWSFQERLFRSEQGELVTRNNAMRPESDFLEYRDAQHSDLLQEYFVPLGRYEAFVDGLRELLREEPLNVVNITVRYMPRNGESTLSYSTQDRAALVLLINEKRSEARLARLERLTQRMIGLAQSLGGAYYLTYQPYASLEQFRRSYPGWEELAAVKRRYDPGSLFWNDWYDTYLSEEGGEGR</sequence>
<accession>A0A2N5ND25</accession>
<dbReference type="GO" id="GO:0071949">
    <property type="term" value="F:FAD binding"/>
    <property type="evidence" value="ECO:0007669"/>
    <property type="project" value="InterPro"/>
</dbReference>
<dbReference type="InterPro" id="IPR006094">
    <property type="entry name" value="Oxid_FAD_bind_N"/>
</dbReference>
<dbReference type="InterPro" id="IPR016171">
    <property type="entry name" value="Vanillyl_alc_oxidase_C-sub2"/>
</dbReference>
<evidence type="ECO:0000256" key="1">
    <source>
        <dbReference type="ARBA" id="ARBA00022630"/>
    </source>
</evidence>
<dbReference type="InterPro" id="IPR036318">
    <property type="entry name" value="FAD-bd_PCMH-like_sf"/>
</dbReference>
<dbReference type="GO" id="GO:0003885">
    <property type="term" value="F:D-arabinono-1,4-lactone oxidase activity"/>
    <property type="evidence" value="ECO:0007669"/>
    <property type="project" value="InterPro"/>
</dbReference>
<dbReference type="SUPFAM" id="SSF56176">
    <property type="entry name" value="FAD-binding/transporter-associated domain-like"/>
    <property type="match status" value="1"/>
</dbReference>
<keyword evidence="2" id="KW-0274">FAD</keyword>
<dbReference type="Gene3D" id="1.10.45.10">
    <property type="entry name" value="Vanillyl-alcohol Oxidase, Chain A, domain 4"/>
    <property type="match status" value="1"/>
</dbReference>
<dbReference type="InterPro" id="IPR016164">
    <property type="entry name" value="FAD-linked_Oxase-like_C"/>
</dbReference>
<protein>
    <submittedName>
        <fullName evidence="6">Putative oxidoreductase</fullName>
    </submittedName>
</protein>
<keyword evidence="1" id="KW-0285">Flavoprotein</keyword>
<dbReference type="InterPro" id="IPR010031">
    <property type="entry name" value="FAD_lactone_oxidase-like"/>
</dbReference>
<dbReference type="PROSITE" id="PS51387">
    <property type="entry name" value="FAD_PCMH"/>
    <property type="match status" value="1"/>
</dbReference>
<dbReference type="RefSeq" id="WP_101807548.1">
    <property type="nucleotide sequence ID" value="NZ_NFEZ01000001.1"/>
</dbReference>
<evidence type="ECO:0000313" key="7">
    <source>
        <dbReference type="Proteomes" id="UP000234789"/>
    </source>
</evidence>
<name>A0A2N5ND25_9BACL</name>
<dbReference type="InterPro" id="IPR016166">
    <property type="entry name" value="FAD-bd_PCMH"/>
</dbReference>
<evidence type="ECO:0000256" key="3">
    <source>
        <dbReference type="ARBA" id="ARBA00023002"/>
    </source>
</evidence>
<feature type="domain" description="FAD-binding PCMH-type" evidence="5">
    <location>
        <begin position="45"/>
        <end position="216"/>
    </location>
</feature>
<dbReference type="Gene3D" id="3.30.43.10">
    <property type="entry name" value="Uridine Diphospho-n-acetylenolpyruvylglucosamine Reductase, domain 2"/>
    <property type="match status" value="1"/>
</dbReference>
<dbReference type="AlphaFoldDB" id="A0A2N5ND25"/>
<evidence type="ECO:0000256" key="2">
    <source>
        <dbReference type="ARBA" id="ARBA00022827"/>
    </source>
</evidence>
<feature type="chain" id="PRO_5038575353" evidence="4">
    <location>
        <begin position="31"/>
        <end position="488"/>
    </location>
</feature>
<evidence type="ECO:0000313" key="6">
    <source>
        <dbReference type="EMBL" id="PLT48170.1"/>
    </source>
</evidence>
<dbReference type="SUPFAM" id="SSF55103">
    <property type="entry name" value="FAD-linked oxidases, C-terminal domain"/>
    <property type="match status" value="1"/>
</dbReference>
<dbReference type="InterPro" id="IPR007173">
    <property type="entry name" value="ALO_C"/>
</dbReference>
<reference evidence="6 7" key="1">
    <citation type="submission" date="2017-05" db="EMBL/GenBank/DDBJ databases">
        <title>Functional genome analysis of Paenibacillus pasadenensis strain R16: insights on endophytic life style and antifungal activity.</title>
        <authorList>
            <person name="Passera A."/>
            <person name="Marcolungo L."/>
            <person name="Casati P."/>
            <person name="Brasca M."/>
            <person name="Quaglino F."/>
            <person name="Delledonne M."/>
        </authorList>
    </citation>
    <scope>NUCLEOTIDE SEQUENCE [LARGE SCALE GENOMIC DNA]</scope>
    <source>
        <strain evidence="6 7">R16</strain>
    </source>
</reference>
<dbReference type="InterPro" id="IPR016169">
    <property type="entry name" value="FAD-bd_PCMH_sub2"/>
</dbReference>